<dbReference type="InterPro" id="IPR043472">
    <property type="entry name" value="Macro_dom-like"/>
</dbReference>
<evidence type="ECO:0000313" key="4">
    <source>
        <dbReference type="Proteomes" id="UP001186944"/>
    </source>
</evidence>
<evidence type="ECO:0000256" key="1">
    <source>
        <dbReference type="SAM" id="MobiDB-lite"/>
    </source>
</evidence>
<feature type="domain" description="Macro" evidence="2">
    <location>
        <begin position="372"/>
        <end position="563"/>
    </location>
</feature>
<feature type="region of interest" description="Disordered" evidence="1">
    <location>
        <begin position="348"/>
        <end position="368"/>
    </location>
</feature>
<organism evidence="3 4">
    <name type="scientific">Pinctada imbricata</name>
    <name type="common">Atlantic pearl-oyster</name>
    <name type="synonym">Pinctada martensii</name>
    <dbReference type="NCBI Taxonomy" id="66713"/>
    <lineage>
        <taxon>Eukaryota</taxon>
        <taxon>Metazoa</taxon>
        <taxon>Spiralia</taxon>
        <taxon>Lophotrochozoa</taxon>
        <taxon>Mollusca</taxon>
        <taxon>Bivalvia</taxon>
        <taxon>Autobranchia</taxon>
        <taxon>Pteriomorphia</taxon>
        <taxon>Pterioida</taxon>
        <taxon>Pterioidea</taxon>
        <taxon>Pteriidae</taxon>
        <taxon>Pinctada</taxon>
    </lineage>
</organism>
<gene>
    <name evidence="3" type="ORF">FSP39_014506</name>
</gene>
<feature type="region of interest" description="Disordered" evidence="1">
    <location>
        <begin position="598"/>
        <end position="620"/>
    </location>
</feature>
<sequence length="705" mass="79539">MTSARIHGIPSGTEKRQLQLYFSDPAHGGWEVDKIYYPLHRNEAVITFRKNADVTGLFERNHTISGASVTVCREPNKVYRNVTTQLEPRVTQLLDQNSSHLDHLQFNGDLEVTFDPDSMNYLVSGNWYQLEWAWFYLENACTEVEKIEPEEEIDVLETDSPRGDNDGTNELKQNIEDAISLSSTDSDEVTSFPGDIDGGRINGIPVGNISPELWKDAQNPSDPGDESNIGRRSPDDTTREPFPKLPFDYGSTFPNTKPRSNFPTRCRFDRGKHHGVYNRRRNVIDVEAFYDNSWKPNFRRNPSSPCSPNSPIPSNDFMFSNSDSEDEFLPFHRHGLFDMNERLMSEASRYDIPPTENRRKEETQSNTDIEKAQLSMELNIGPLLLKVEFGDLLTARTDAIVSPASTDLTNQYGVAAVISRAAGHIMDKECRDYIDKRGSLCIGDVIHTCAGGTLNKHVGFILHVAGPSWREDSADETAHLLTCTYLNCFHYANRQLWLKTIAMPLISAGILGVPLDVCIQSFHDALLLHVLGDDSTRHLQEVTLLNNDKESACATVVILRSLTELDENEAQKAAIERYRKGCRKSEFQAKHCVLNNSTPNEDNTKYLNDDHGSTTNVSNTENINNAHSFCNFQEEGKSAKSKIHPRKRPNKTDCESEEIPDFTLPSAQADEDDIRYSLKQPYLPKGKEKVSSSSEMTNQQHEKAE</sequence>
<dbReference type="InterPro" id="IPR002589">
    <property type="entry name" value="Macro_dom"/>
</dbReference>
<reference evidence="3" key="1">
    <citation type="submission" date="2019-08" db="EMBL/GenBank/DDBJ databases">
        <title>The improved chromosome-level genome for the pearl oyster Pinctada fucata martensii using PacBio sequencing and Hi-C.</title>
        <authorList>
            <person name="Zheng Z."/>
        </authorList>
    </citation>
    <scope>NUCLEOTIDE SEQUENCE</scope>
    <source>
        <strain evidence="3">ZZ-2019</strain>
        <tissue evidence="3">Adductor muscle</tissue>
    </source>
</reference>
<evidence type="ECO:0000259" key="2">
    <source>
        <dbReference type="PROSITE" id="PS51154"/>
    </source>
</evidence>
<dbReference type="PROSITE" id="PS51154">
    <property type="entry name" value="MACRO"/>
    <property type="match status" value="1"/>
</dbReference>
<proteinExistence type="predicted"/>
<accession>A0AA88XUW5</accession>
<dbReference type="AlphaFoldDB" id="A0AA88XUW5"/>
<feature type="region of interest" description="Disordered" evidence="1">
    <location>
        <begin position="635"/>
        <end position="705"/>
    </location>
</feature>
<protein>
    <recommendedName>
        <fullName evidence="2">Macro domain-containing protein</fullName>
    </recommendedName>
</protein>
<dbReference type="InterPro" id="IPR012677">
    <property type="entry name" value="Nucleotide-bd_a/b_plait_sf"/>
</dbReference>
<dbReference type="Proteomes" id="UP001186944">
    <property type="component" value="Unassembled WGS sequence"/>
</dbReference>
<feature type="compositionally biased region" description="Basic and acidic residues" evidence="1">
    <location>
        <begin position="602"/>
        <end position="612"/>
    </location>
</feature>
<dbReference type="PANTHER" id="PTHR11106">
    <property type="entry name" value="GANGLIOSIDE INDUCED DIFFERENTIATION ASSOCIATED PROTEIN 2-RELATED"/>
    <property type="match status" value="1"/>
</dbReference>
<evidence type="ECO:0000313" key="3">
    <source>
        <dbReference type="EMBL" id="KAK3090772.1"/>
    </source>
</evidence>
<feature type="compositionally biased region" description="Acidic residues" evidence="1">
    <location>
        <begin position="148"/>
        <end position="157"/>
    </location>
</feature>
<feature type="compositionally biased region" description="Polar residues" evidence="1">
    <location>
        <begin position="252"/>
        <end position="263"/>
    </location>
</feature>
<dbReference type="Gene3D" id="3.40.220.10">
    <property type="entry name" value="Leucine Aminopeptidase, subunit E, domain 1"/>
    <property type="match status" value="1"/>
</dbReference>
<comment type="caution">
    <text evidence="3">The sequence shown here is derived from an EMBL/GenBank/DDBJ whole genome shotgun (WGS) entry which is preliminary data.</text>
</comment>
<dbReference type="EMBL" id="VSWD01000010">
    <property type="protein sequence ID" value="KAK3090772.1"/>
    <property type="molecule type" value="Genomic_DNA"/>
</dbReference>
<feature type="compositionally biased region" description="Basic and acidic residues" evidence="1">
    <location>
        <begin position="356"/>
        <end position="368"/>
    </location>
</feature>
<name>A0AA88XUW5_PINIB</name>
<feature type="region of interest" description="Disordered" evidence="1">
    <location>
        <begin position="148"/>
        <end position="266"/>
    </location>
</feature>
<dbReference type="SUPFAM" id="SSF52949">
    <property type="entry name" value="Macro domain-like"/>
    <property type="match status" value="1"/>
</dbReference>
<dbReference type="Gene3D" id="3.30.70.330">
    <property type="match status" value="1"/>
</dbReference>
<keyword evidence="4" id="KW-1185">Reference proteome</keyword>
<feature type="compositionally biased region" description="Basic and acidic residues" evidence="1">
    <location>
        <begin position="228"/>
        <end position="242"/>
    </location>
</feature>
<dbReference type="Pfam" id="PF23085">
    <property type="entry name" value="RRM_PARP14_3"/>
    <property type="match status" value="1"/>
</dbReference>
<dbReference type="SMART" id="SM00506">
    <property type="entry name" value="A1pp"/>
    <property type="match status" value="1"/>
</dbReference>
<feature type="compositionally biased region" description="Basic residues" evidence="1">
    <location>
        <begin position="639"/>
        <end position="649"/>
    </location>
</feature>
<dbReference type="Pfam" id="PF01661">
    <property type="entry name" value="Macro"/>
    <property type="match status" value="1"/>
</dbReference>